<dbReference type="Gene3D" id="1.10.101.10">
    <property type="entry name" value="PGBD-like superfamily/PGBD"/>
    <property type="match status" value="1"/>
</dbReference>
<comment type="caution">
    <text evidence="3">The sequence shown here is derived from an EMBL/GenBank/DDBJ whole genome shotgun (WGS) entry which is preliminary data.</text>
</comment>
<feature type="domain" description="Peptidoglycan binding-like" evidence="2">
    <location>
        <begin position="11"/>
        <end position="69"/>
    </location>
</feature>
<gene>
    <name evidence="3" type="ORF">SPMU_19590</name>
</gene>
<dbReference type="InterPro" id="IPR002477">
    <property type="entry name" value="Peptidoglycan-bd-like"/>
</dbReference>
<dbReference type="InterPro" id="IPR036365">
    <property type="entry name" value="PGBD-like_sf"/>
</dbReference>
<name>A0A245ZMJ9_9SPHN</name>
<dbReference type="EMBL" id="NBBJ01000002">
    <property type="protein sequence ID" value="OWK30967.1"/>
    <property type="molecule type" value="Genomic_DNA"/>
</dbReference>
<dbReference type="InterPro" id="IPR036366">
    <property type="entry name" value="PGBDSf"/>
</dbReference>
<evidence type="ECO:0000256" key="1">
    <source>
        <dbReference type="SAM" id="MobiDB-lite"/>
    </source>
</evidence>
<evidence type="ECO:0000313" key="4">
    <source>
        <dbReference type="Proteomes" id="UP000197783"/>
    </source>
</evidence>
<dbReference type="Pfam" id="PF01471">
    <property type="entry name" value="PG_binding_1"/>
    <property type="match status" value="1"/>
</dbReference>
<dbReference type="AlphaFoldDB" id="A0A245ZMJ9"/>
<dbReference type="Proteomes" id="UP000197783">
    <property type="component" value="Unassembled WGS sequence"/>
</dbReference>
<organism evidence="3 4">
    <name type="scientific">Sphingomonas mucosissima</name>
    <dbReference type="NCBI Taxonomy" id="370959"/>
    <lineage>
        <taxon>Bacteria</taxon>
        <taxon>Pseudomonadati</taxon>
        <taxon>Pseudomonadota</taxon>
        <taxon>Alphaproteobacteria</taxon>
        <taxon>Sphingomonadales</taxon>
        <taxon>Sphingomonadaceae</taxon>
        <taxon>Sphingomonas</taxon>
    </lineage>
</organism>
<keyword evidence="4" id="KW-1185">Reference proteome</keyword>
<feature type="region of interest" description="Disordered" evidence="1">
    <location>
        <begin position="72"/>
        <end position="124"/>
    </location>
</feature>
<dbReference type="InterPro" id="IPR013423">
    <property type="entry name" value="CHP02594"/>
</dbReference>
<reference evidence="3 4" key="1">
    <citation type="submission" date="2017-03" db="EMBL/GenBank/DDBJ databases">
        <title>Genome sequence of Sphingomonas mucosissima DSM 17494.</title>
        <authorList>
            <person name="Poehlein A."/>
            <person name="Wuebbeler J.H."/>
            <person name="Steinbuechel A."/>
            <person name="Daniel R."/>
        </authorList>
    </citation>
    <scope>NUCLEOTIDE SEQUENCE [LARGE SCALE GENOMIC DNA]</scope>
    <source>
        <strain evidence="3 4">DSM 17494</strain>
    </source>
</reference>
<dbReference type="RefSeq" id="WP_088333625.1">
    <property type="nucleotide sequence ID" value="NZ_NBBJ01000002.1"/>
</dbReference>
<protein>
    <submittedName>
        <fullName evidence="3">Putative peptidoglycan binding domain protein</fullName>
    </submittedName>
</protein>
<sequence length="279" mass="30003">MRLNEIDRGARGQQVQLLQHLLNDKQKPRPPLDLDGVFGPATERVVRNYQSRNQLEVDGIVGQRTWSSLGVTGASLAPSPSTPTRAVTPPSVRQLPIGGGSAARPPAPAPTAARPAPRRSPQLEAPGTAIGAPWMRVALAEMGVQEARGAANNKRIMEYHAATTLGSQADSVPWCASFVNWVLAQVNIRGTRSAAAASFTDMNWGRALETPRYGAIIHLRQKRRSNDRSTGSSSGNHVAFFVSQTATHIKLLGGNQSDSVKESNFSLASYDVKGIRWPS</sequence>
<dbReference type="SUPFAM" id="SSF47090">
    <property type="entry name" value="PGBD-like"/>
    <property type="match status" value="1"/>
</dbReference>
<dbReference type="NCBIfam" id="TIGR02594">
    <property type="entry name" value="TIGR02594 family protein"/>
    <property type="match status" value="1"/>
</dbReference>
<evidence type="ECO:0000259" key="2">
    <source>
        <dbReference type="Pfam" id="PF01471"/>
    </source>
</evidence>
<proteinExistence type="predicted"/>
<accession>A0A245ZMJ9</accession>
<dbReference type="OrthoDB" id="5395100at2"/>
<evidence type="ECO:0000313" key="3">
    <source>
        <dbReference type="EMBL" id="OWK30967.1"/>
    </source>
</evidence>